<dbReference type="EMBL" id="VNJI01000022">
    <property type="protein sequence ID" value="TVY08506.1"/>
    <property type="molecule type" value="Genomic_DNA"/>
</dbReference>
<reference evidence="1 2" key="1">
    <citation type="submission" date="2019-07" db="EMBL/GenBank/DDBJ databases">
        <authorList>
            <person name="Kim J."/>
        </authorList>
    </citation>
    <scope>NUCLEOTIDE SEQUENCE [LARGE SCALE GENOMIC DNA]</scope>
    <source>
        <strain evidence="1 2">JC52</strain>
    </source>
</reference>
<evidence type="ECO:0000313" key="1">
    <source>
        <dbReference type="EMBL" id="TVY08506.1"/>
    </source>
</evidence>
<comment type="caution">
    <text evidence="1">The sequence shown here is derived from an EMBL/GenBank/DDBJ whole genome shotgun (WGS) entry which is preliminary data.</text>
</comment>
<accession>A0A559K8Q0</accession>
<dbReference type="AlphaFoldDB" id="A0A559K8Q0"/>
<protein>
    <submittedName>
        <fullName evidence="1">Uncharacterized protein</fullName>
    </submittedName>
</protein>
<dbReference type="InterPro" id="IPR058600">
    <property type="entry name" value="YhjD-like"/>
</dbReference>
<organism evidence="1 2">
    <name type="scientific">Paenibacillus cremeus</name>
    <dbReference type="NCBI Taxonomy" id="2163881"/>
    <lineage>
        <taxon>Bacteria</taxon>
        <taxon>Bacillati</taxon>
        <taxon>Bacillota</taxon>
        <taxon>Bacilli</taxon>
        <taxon>Bacillales</taxon>
        <taxon>Paenibacillaceae</taxon>
        <taxon>Paenibacillus</taxon>
    </lineage>
</organism>
<sequence length="145" mass="16539">MNVPTNEEIRMLKEYVLLPYVLTAFDRDAKQITAAVKTPGPYADTIQRAMDAITSDIVQLRSYFRASGIRVLDMKRTADGIQAKYVYRSHHSEFMMLTNLIRVEAELLMRRYLGEDVTRYIRKDLPGGLADFGDGSRTTLRANTS</sequence>
<gene>
    <name evidence="1" type="ORF">FPZ49_17945</name>
</gene>
<evidence type="ECO:0000313" key="2">
    <source>
        <dbReference type="Proteomes" id="UP000317036"/>
    </source>
</evidence>
<dbReference type="RefSeq" id="WP_144849453.1">
    <property type="nucleotide sequence ID" value="NZ_VNJI01000022.1"/>
</dbReference>
<dbReference type="Proteomes" id="UP000317036">
    <property type="component" value="Unassembled WGS sequence"/>
</dbReference>
<dbReference type="Pfam" id="PF26325">
    <property type="entry name" value="YhjD"/>
    <property type="match status" value="1"/>
</dbReference>
<proteinExistence type="predicted"/>
<dbReference type="OrthoDB" id="2910298at2"/>
<name>A0A559K8Q0_9BACL</name>
<keyword evidence="2" id="KW-1185">Reference proteome</keyword>